<accession>A0AC35TT12</accession>
<dbReference type="Proteomes" id="UP000095286">
    <property type="component" value="Unplaced"/>
</dbReference>
<evidence type="ECO:0000313" key="2">
    <source>
        <dbReference type="WBParaSite" id="RSKR_0000381100.1"/>
    </source>
</evidence>
<protein>
    <submittedName>
        <fullName evidence="2">Non-specific protein-tyrosine kinase</fullName>
    </submittedName>
</protein>
<evidence type="ECO:0000313" key="1">
    <source>
        <dbReference type="Proteomes" id="UP000095286"/>
    </source>
</evidence>
<organism evidence="1 2">
    <name type="scientific">Rhabditophanes sp. KR3021</name>
    <dbReference type="NCBI Taxonomy" id="114890"/>
    <lineage>
        <taxon>Eukaryota</taxon>
        <taxon>Metazoa</taxon>
        <taxon>Ecdysozoa</taxon>
        <taxon>Nematoda</taxon>
        <taxon>Chromadorea</taxon>
        <taxon>Rhabditida</taxon>
        <taxon>Tylenchina</taxon>
        <taxon>Panagrolaimomorpha</taxon>
        <taxon>Strongyloidoidea</taxon>
        <taxon>Alloionematidae</taxon>
        <taxon>Rhabditophanes</taxon>
    </lineage>
</organism>
<proteinExistence type="predicted"/>
<sequence>MPSCNYKKDISSPHFTYHSTSPPLTRRHILQKNISNQPNQQQQLFNSTERGAGTSSGHVSSAYNSLSNPQSVGSNGYYSNNTSIVRVNLVNGNSKSLRYDSQTTVERVTQVLAAGLNIDTISYGRLALRLATFPYGQPVQNNECLWLHPHLTIQNVIQLYFIGYQSHNHLRFELRMRFVPSDLQEMFQTETDAFLYLFEQLRTDYLAQVAWKIETNLAVEIGGLLVRKRFSHLTSSNIEKKLDFELIDKEGGLKFYFPEVLVLNEKPKHLKKTILNAIKKFVKLTEIECIFKFMSFMSKLARFDTEIFRISLGLGWSNPAEIFVGSKNDLSYKTEALSNPVKMCDLKSITEISVKRLEKSSEKAYLSFKVSGNSNPFIITVSTLDIAFNLAHLLDGFQSLIIQQGSIWPVKNVWLRMLNKKEHEAMITQLNDSPIPLRVRAIPLETNSSSSSSSPVPVRKEDLQIERKRVILKELIGTGQFGSVFKGDFTDDYKNNHSVAIKVCKSNTEQKDVQNFIAEAYLMHNFRHPHIIRLIGICEDNPVWIVMELAPLGELRQYLIRQKFTIDLYTQLMFAYQLSTALKYLHDNKYLHRDCAARNVLVVSARCVKLADFGLSRDLAGGEDYYTAGHGKLPIKWMAPESINFRKFSAPSDVYMLSVTIWEILSYGQKPWQNIRNHEVIGRLENGERPEIPVGCPLTVYDLLHDMWNYESEKRPTMRDVKSDLQAFLNQLEQGSSLHKLQRTAKRVMSIDRCTNVRNNSLEDVKRNNCQEQFKVSMPLKLDASKVANDFLIKALEEQRLQCEEDDKWLQEVENEGFYKKEEKDNDSGKNSDTSNNGYQFDRDNDMIYKTVMHLIHCITNLTKNYRKSLSNDDFVRFVKDITNALKNLFHESTKGLALLGKPEKQAVETVETLLGDNMREMAKSMASVVEPIFHDKLTVENHRLEVLKVTHMLAINSKYFLETFDNARLKANLARKQNTDNYLYKDKSGIIQQISFC</sequence>
<name>A0AC35TT12_9BILA</name>
<reference evidence="2" key="1">
    <citation type="submission" date="2016-11" db="UniProtKB">
        <authorList>
            <consortium name="WormBaseParasite"/>
        </authorList>
    </citation>
    <scope>IDENTIFICATION</scope>
    <source>
        <strain evidence="2">KR3021</strain>
    </source>
</reference>
<dbReference type="WBParaSite" id="RSKR_0000381100.1">
    <property type="protein sequence ID" value="RSKR_0000381100.1"/>
    <property type="gene ID" value="RSKR_0000381100"/>
</dbReference>